<comment type="caution">
    <text evidence="1">The sequence shown here is derived from an EMBL/GenBank/DDBJ whole genome shotgun (WGS) entry which is preliminary data.</text>
</comment>
<keyword evidence="2" id="KW-1185">Reference proteome</keyword>
<organism evidence="1 2">
    <name type="scientific">Ceratitis capitata</name>
    <name type="common">Mediterranean fruit fly</name>
    <name type="synonym">Tephritis capitata</name>
    <dbReference type="NCBI Taxonomy" id="7213"/>
    <lineage>
        <taxon>Eukaryota</taxon>
        <taxon>Metazoa</taxon>
        <taxon>Ecdysozoa</taxon>
        <taxon>Arthropoda</taxon>
        <taxon>Hexapoda</taxon>
        <taxon>Insecta</taxon>
        <taxon>Pterygota</taxon>
        <taxon>Neoptera</taxon>
        <taxon>Endopterygota</taxon>
        <taxon>Diptera</taxon>
        <taxon>Brachycera</taxon>
        <taxon>Muscomorpha</taxon>
        <taxon>Tephritoidea</taxon>
        <taxon>Tephritidae</taxon>
        <taxon>Ceratitis</taxon>
        <taxon>Ceratitis</taxon>
    </lineage>
</organism>
<dbReference type="AlphaFoldDB" id="A0A811USW8"/>
<dbReference type="EMBL" id="CAJHJT010000034">
    <property type="protein sequence ID" value="CAD7002259.1"/>
    <property type="molecule type" value="Genomic_DNA"/>
</dbReference>
<proteinExistence type="predicted"/>
<evidence type="ECO:0000313" key="1">
    <source>
        <dbReference type="EMBL" id="CAD7002259.1"/>
    </source>
</evidence>
<name>A0A811USW8_CERCA</name>
<accession>A0A811USW8</accession>
<dbReference type="Proteomes" id="UP000606786">
    <property type="component" value="Unassembled WGS sequence"/>
</dbReference>
<reference evidence="1" key="1">
    <citation type="submission" date="2020-11" db="EMBL/GenBank/DDBJ databases">
        <authorList>
            <person name="Whitehead M."/>
        </authorList>
    </citation>
    <scope>NUCLEOTIDE SEQUENCE</scope>
    <source>
        <strain evidence="1">EGII</strain>
    </source>
</reference>
<sequence>MRAVVAGFGRGVEGRGKRKRTAAIIGGHLASWKVRYLSYQALLVAFDVATTAGCLISLWKRPSVFEVLVICLLGTRYGCGYGYTGSGQKDNIINRSGRVRAFGVVEREAAEKQEKQAKDVLKLLMKAKTSKAICLLVQQDVCSLQQQNELVRPANAV</sequence>
<evidence type="ECO:0000313" key="2">
    <source>
        <dbReference type="Proteomes" id="UP000606786"/>
    </source>
</evidence>
<protein>
    <submittedName>
        <fullName evidence="1">(Mediterranean fruit fly) hypothetical protein</fullName>
    </submittedName>
</protein>
<gene>
    <name evidence="1" type="ORF">CCAP1982_LOCUS10755</name>
</gene>